<dbReference type="PANTHER" id="PTHR22442">
    <property type="match status" value="1"/>
</dbReference>
<dbReference type="Proteomes" id="UP000826234">
    <property type="component" value="Unassembled WGS sequence"/>
</dbReference>
<keyword evidence="2" id="KW-1185">Reference proteome</keyword>
<name>A0ABQ7SRX2_PHRPL</name>
<protein>
    <submittedName>
        <fullName evidence="1">Uncharacterized protein</fullName>
    </submittedName>
</protein>
<comment type="caution">
    <text evidence="1">The sequence shown here is derived from an EMBL/GenBank/DDBJ whole genome shotgun (WGS) entry which is preliminary data.</text>
</comment>
<dbReference type="InterPro" id="IPR029625">
    <property type="entry name" value="FAM169"/>
</dbReference>
<proteinExistence type="predicted"/>
<evidence type="ECO:0000313" key="2">
    <source>
        <dbReference type="Proteomes" id="UP000826234"/>
    </source>
</evidence>
<dbReference type="PANTHER" id="PTHR22442:SF4">
    <property type="entry name" value="PROTEIN FAM169BP"/>
    <property type="match status" value="1"/>
</dbReference>
<organism evidence="1 2">
    <name type="scientific">Phrynosoma platyrhinos</name>
    <name type="common">Desert horned lizard</name>
    <dbReference type="NCBI Taxonomy" id="52577"/>
    <lineage>
        <taxon>Eukaryota</taxon>
        <taxon>Metazoa</taxon>
        <taxon>Chordata</taxon>
        <taxon>Craniata</taxon>
        <taxon>Vertebrata</taxon>
        <taxon>Euteleostomi</taxon>
        <taxon>Lepidosauria</taxon>
        <taxon>Squamata</taxon>
        <taxon>Bifurcata</taxon>
        <taxon>Unidentata</taxon>
        <taxon>Episquamata</taxon>
        <taxon>Toxicofera</taxon>
        <taxon>Iguania</taxon>
        <taxon>Phrynosomatidae</taxon>
        <taxon>Phrynosomatinae</taxon>
        <taxon>Phrynosoma</taxon>
    </lineage>
</organism>
<reference evidence="1 2" key="1">
    <citation type="journal article" date="2022" name="Gigascience">
        <title>A chromosome-level genome assembly and annotation of the desert horned lizard, Phrynosoma platyrhinos, provides insight into chromosomal rearrangements among reptiles.</title>
        <authorList>
            <person name="Koochekian N."/>
            <person name="Ascanio A."/>
            <person name="Farleigh K."/>
            <person name="Card D.C."/>
            <person name="Schield D.R."/>
            <person name="Castoe T.A."/>
            <person name="Jezkova T."/>
        </authorList>
    </citation>
    <scope>NUCLEOTIDE SEQUENCE [LARGE SCALE GENOMIC DNA]</scope>
    <source>
        <strain evidence="1">NK-2021</strain>
    </source>
</reference>
<evidence type="ECO:0000313" key="1">
    <source>
        <dbReference type="EMBL" id="KAH0620068.1"/>
    </source>
</evidence>
<sequence>MHFLPLYREDSKSKILVLTDPQDKNAVLALYLQSSWWAIEDVVKTTDPFREGLIQVQTFAERIVLFVLNFIIFGMLERSLAHDVLFVPHSKKERAKIFWTRGEAVAFYTIKAKGSLCDGLTSQCYLLPVLDTMFVRKKFRRCGLVCQKFLEIHPEEQSRLWEVEAPGDWSQRVGIWLKIQLERNLPREVDSGCPVEKFQDDEPWQSDETWMNKRDDRLSKSMASLGPNNTTKELNCEPEDAFNVWPHDERVVQCTAEIQKNKGSKKRASCGEPSEVTIPKHFKVLP</sequence>
<dbReference type="EMBL" id="JAIPUX010003439">
    <property type="protein sequence ID" value="KAH0620068.1"/>
    <property type="molecule type" value="Genomic_DNA"/>
</dbReference>
<gene>
    <name evidence="1" type="ORF">JD844_014627</name>
</gene>
<accession>A0ABQ7SRX2</accession>